<comment type="caution">
    <text evidence="1">The sequence shown here is derived from an EMBL/GenBank/DDBJ whole genome shotgun (WGS) entry which is preliminary data.</text>
</comment>
<evidence type="ECO:0000313" key="1">
    <source>
        <dbReference type="EMBL" id="NEH93856.1"/>
    </source>
</evidence>
<gene>
    <name evidence="1" type="ORF">GR206_23015</name>
</gene>
<proteinExistence type="predicted"/>
<dbReference type="AlphaFoldDB" id="A0A6N9ZKS7"/>
<accession>A0A6N9ZKS7</accession>
<name>A0A6N9ZKS7_9HYPH</name>
<protein>
    <submittedName>
        <fullName evidence="1">Uncharacterized protein</fullName>
    </submittedName>
</protein>
<evidence type="ECO:0000313" key="2">
    <source>
        <dbReference type="Proteomes" id="UP000468864"/>
    </source>
</evidence>
<reference evidence="1 2" key="1">
    <citation type="submission" date="2019-12" db="EMBL/GenBank/DDBJ databases">
        <title>Rhizobium genotypes associated with high levels of biological nitrogen fixation by grain legumes in a temperate-maritime cropping system.</title>
        <authorList>
            <person name="Maluk M."/>
            <person name="Francesc Ferrando Molina F."/>
            <person name="Lopez Del Egido L."/>
            <person name="Lafos M."/>
            <person name="Langarica-Fuentes A."/>
            <person name="Gebre Yohannes G."/>
            <person name="Young M.W."/>
            <person name="Martin P."/>
            <person name="Gantlett R."/>
            <person name="Kenicer G."/>
            <person name="Hawes C."/>
            <person name="Begg G.S."/>
            <person name="Quilliam R.S."/>
            <person name="Squire G.R."/>
            <person name="Poole P.S."/>
            <person name="Young P.W."/>
            <person name="Iannetta P.M."/>
            <person name="James E.K."/>
        </authorList>
    </citation>
    <scope>NUCLEOTIDE SEQUENCE [LARGE SCALE GENOMIC DNA]</scope>
    <source>
        <strain evidence="1 2">JHI2449</strain>
    </source>
</reference>
<dbReference type="Proteomes" id="UP000468864">
    <property type="component" value="Unassembled WGS sequence"/>
</dbReference>
<organism evidence="1 2">
    <name type="scientific">Rhizobium laguerreae</name>
    <dbReference type="NCBI Taxonomy" id="1076926"/>
    <lineage>
        <taxon>Bacteria</taxon>
        <taxon>Pseudomonadati</taxon>
        <taxon>Pseudomonadota</taxon>
        <taxon>Alphaproteobacteria</taxon>
        <taxon>Hyphomicrobiales</taxon>
        <taxon>Rhizobiaceae</taxon>
        <taxon>Rhizobium/Agrobacterium group</taxon>
        <taxon>Rhizobium</taxon>
    </lineage>
</organism>
<sequence length="123" mass="13266">MGHDGEGDPTIDVVEPTGSDTFAVNKFDGKQVGLALAPAFPSTRRATDLQSRKAIYFDLQSQPYCLGEHQARRCDVLDWVFAEPIARPKTGSPVRYTLTLRAVAALPPPAARRVASALAEKSA</sequence>
<dbReference type="EMBL" id="WUEP01000018">
    <property type="protein sequence ID" value="NEH93856.1"/>
    <property type="molecule type" value="Genomic_DNA"/>
</dbReference>